<sequence length="252" mass="27542">MSYQQLTGYPSSTPQAQADPHLGNARITGSFEGVQYKVDYRDSNSMLYMRMQPGYEVLTKPGSLVSMDPTVQVKGKMNFGWKKLFTGGELTFAHFTGPGEVAVAPETWGDIAQIQMDGSAPWYYGKHAFLACTPGIHMTTKSQGFGKALFSGDGLFVGVAEGAGVLFVHGMGAVIARQLQPGEQWIVNNDHLVAWNCQYKMEMIQAGGLLSKLQSDEGLVCRCAGPGTVYIQSRSPEHLIHWIDEHIPHRSG</sequence>
<dbReference type="PANTHER" id="PTHR43657">
    <property type="entry name" value="TRYPTOPHAN RNA-BINDING ATTENUATOR PROTEIN-LIKE PROTEIN"/>
    <property type="match status" value="1"/>
</dbReference>
<feature type="region of interest" description="Disordered" evidence="2">
    <location>
        <begin position="1"/>
        <end position="24"/>
    </location>
</feature>
<dbReference type="InterPro" id="IPR002838">
    <property type="entry name" value="AIM24"/>
</dbReference>
<proteinExistence type="inferred from homology"/>
<dbReference type="Proteomes" id="UP000015241">
    <property type="component" value="Unassembled WGS sequence"/>
</dbReference>
<dbReference type="InterPro" id="IPR016031">
    <property type="entry name" value="Trp_RNA-bd_attenuator-like_dom"/>
</dbReference>
<dbReference type="GO" id="GO:0005739">
    <property type="term" value="C:mitochondrion"/>
    <property type="evidence" value="ECO:0007669"/>
    <property type="project" value="UniProtKB-SubCell"/>
</dbReference>
<accession>S8FTD1</accession>
<feature type="compositionally biased region" description="Polar residues" evidence="2">
    <location>
        <begin position="1"/>
        <end position="16"/>
    </location>
</feature>
<dbReference type="Pfam" id="PF01987">
    <property type="entry name" value="AIM24"/>
    <property type="match status" value="1"/>
</dbReference>
<gene>
    <name evidence="3" type="ORF">FOMPIDRAFT_38645</name>
</gene>
<dbReference type="SUPFAM" id="SSF51219">
    <property type="entry name" value="TRAP-like"/>
    <property type="match status" value="1"/>
</dbReference>
<dbReference type="EMBL" id="KE504126">
    <property type="protein sequence ID" value="EPT04476.1"/>
    <property type="molecule type" value="Genomic_DNA"/>
</dbReference>
<dbReference type="NCBIfam" id="TIGR00266">
    <property type="entry name" value="TIGR00266 family protein"/>
    <property type="match status" value="1"/>
</dbReference>
<evidence type="ECO:0000256" key="2">
    <source>
        <dbReference type="SAM" id="MobiDB-lite"/>
    </source>
</evidence>
<keyword evidence="4" id="KW-1185">Reference proteome</keyword>
<dbReference type="HOGENOM" id="CLU_040551_1_0_1"/>
<dbReference type="AlphaFoldDB" id="S8FTD1"/>
<comment type="similarity">
    <text evidence="1">Belongs to the AIM24 family.</text>
</comment>
<reference evidence="3 4" key="1">
    <citation type="journal article" date="2012" name="Science">
        <title>The Paleozoic origin of enzymatic lignin decomposition reconstructed from 31 fungal genomes.</title>
        <authorList>
            <person name="Floudas D."/>
            <person name="Binder M."/>
            <person name="Riley R."/>
            <person name="Barry K."/>
            <person name="Blanchette R.A."/>
            <person name="Henrissat B."/>
            <person name="Martinez A.T."/>
            <person name="Otillar R."/>
            <person name="Spatafora J.W."/>
            <person name="Yadav J.S."/>
            <person name="Aerts A."/>
            <person name="Benoit I."/>
            <person name="Boyd A."/>
            <person name="Carlson A."/>
            <person name="Copeland A."/>
            <person name="Coutinho P.M."/>
            <person name="de Vries R.P."/>
            <person name="Ferreira P."/>
            <person name="Findley K."/>
            <person name="Foster B."/>
            <person name="Gaskell J."/>
            <person name="Glotzer D."/>
            <person name="Gorecki P."/>
            <person name="Heitman J."/>
            <person name="Hesse C."/>
            <person name="Hori C."/>
            <person name="Igarashi K."/>
            <person name="Jurgens J.A."/>
            <person name="Kallen N."/>
            <person name="Kersten P."/>
            <person name="Kohler A."/>
            <person name="Kuees U."/>
            <person name="Kumar T.K.A."/>
            <person name="Kuo A."/>
            <person name="LaButti K."/>
            <person name="Larrondo L.F."/>
            <person name="Lindquist E."/>
            <person name="Ling A."/>
            <person name="Lombard V."/>
            <person name="Lucas S."/>
            <person name="Lundell T."/>
            <person name="Martin R."/>
            <person name="McLaughlin D.J."/>
            <person name="Morgenstern I."/>
            <person name="Morin E."/>
            <person name="Murat C."/>
            <person name="Nagy L.G."/>
            <person name="Nolan M."/>
            <person name="Ohm R.A."/>
            <person name="Patyshakuliyeva A."/>
            <person name="Rokas A."/>
            <person name="Ruiz-Duenas F.J."/>
            <person name="Sabat G."/>
            <person name="Salamov A."/>
            <person name="Samejima M."/>
            <person name="Schmutz J."/>
            <person name="Slot J.C."/>
            <person name="St John F."/>
            <person name="Stenlid J."/>
            <person name="Sun H."/>
            <person name="Sun S."/>
            <person name="Syed K."/>
            <person name="Tsang A."/>
            <person name="Wiebenga A."/>
            <person name="Young D."/>
            <person name="Pisabarro A."/>
            <person name="Eastwood D.C."/>
            <person name="Martin F."/>
            <person name="Cullen D."/>
            <person name="Grigoriev I.V."/>
            <person name="Hibbett D.S."/>
        </authorList>
    </citation>
    <scope>NUCLEOTIDE SEQUENCE</scope>
    <source>
        <strain evidence="4">FP-58527</strain>
    </source>
</reference>
<name>S8FTD1_FOMSC</name>
<dbReference type="Gene3D" id="3.60.160.10">
    <property type="entry name" value="Mitochondrial biogenesis AIM24"/>
    <property type="match status" value="1"/>
</dbReference>
<comment type="subcellular location">
    <subcellularLocation>
        <location evidence="1">Mitochondrion</location>
    </subcellularLocation>
</comment>
<evidence type="ECO:0000256" key="1">
    <source>
        <dbReference type="RuleBase" id="RU363045"/>
    </source>
</evidence>
<keyword evidence="1" id="KW-0496">Mitochondrion</keyword>
<dbReference type="STRING" id="743788.S8FTD1"/>
<dbReference type="PANTHER" id="PTHR43657:SF1">
    <property type="entry name" value="ALTERED INHERITANCE OF MITOCHONDRIA PROTEIN 24, MITOCHONDRIAL"/>
    <property type="match status" value="1"/>
</dbReference>
<dbReference type="OrthoDB" id="1705416at2759"/>
<dbReference type="eggNOG" id="ENOG502S15J">
    <property type="taxonomic scope" value="Eukaryota"/>
</dbReference>
<evidence type="ECO:0000313" key="4">
    <source>
        <dbReference type="Proteomes" id="UP000015241"/>
    </source>
</evidence>
<protein>
    <recommendedName>
        <fullName evidence="1">Altered inheritance of mitochondria protein 24, mitochondrial</fullName>
    </recommendedName>
</protein>
<evidence type="ECO:0000313" key="3">
    <source>
        <dbReference type="EMBL" id="EPT04476.1"/>
    </source>
</evidence>
<organism evidence="3 4">
    <name type="scientific">Fomitopsis schrenkii</name>
    <name type="common">Brown rot fungus</name>
    <dbReference type="NCBI Taxonomy" id="2126942"/>
    <lineage>
        <taxon>Eukaryota</taxon>
        <taxon>Fungi</taxon>
        <taxon>Dikarya</taxon>
        <taxon>Basidiomycota</taxon>
        <taxon>Agaricomycotina</taxon>
        <taxon>Agaricomycetes</taxon>
        <taxon>Polyporales</taxon>
        <taxon>Fomitopsis</taxon>
    </lineage>
</organism>
<dbReference type="InParanoid" id="S8FTD1"/>
<dbReference type="InterPro" id="IPR036983">
    <property type="entry name" value="AIM24_sf"/>
</dbReference>